<dbReference type="SMART" id="SM00028">
    <property type="entry name" value="TPR"/>
    <property type="match status" value="3"/>
</dbReference>
<evidence type="ECO:0000256" key="2">
    <source>
        <dbReference type="ARBA" id="ARBA00022803"/>
    </source>
</evidence>
<sequence length="433" mass="49028">MSISSLNHLLEKKRFDEALNVAESLLSLDSSQGLVWKAMGTIFQNLGRPTEALGAMEYAAELLPDDKSSQLSRIQALFRNDQYGRARLYCEHMTQRWSELPEPYEILGLIEELNQQPDRAESYFNKALTLDETRLSSRVGVARLAVIQGHLPEAELHYRKAFRLLLNYKHSSLTDIYVESAVDELLMPSTEQARIEGQESVLWKVLAQLSDQGIHGFATGSTLSGLLRNEKALLSVHHLSIAMPYQMLARATNLLMQDGWLKEQLPVTLINPRILRNPANGTVLWLYGLRINPEAGQVLGGVWIKGLPDHWQQITRFPFPVSVHQEESVAGTVWVLDDPESWLNAIFGDWNKPDAGFDTLVCARNQKGFALLTRCLAYQRVIAFRNEGNLERALAIAIRMRQAMPDDQLIREMVLFLYEESERAAMQGLVSPY</sequence>
<dbReference type="PANTHER" id="PTHR45586">
    <property type="entry name" value="TPR REPEAT-CONTAINING PROTEIN PA4667"/>
    <property type="match status" value="1"/>
</dbReference>
<dbReference type="EMBL" id="JACJFM010000004">
    <property type="protein sequence ID" value="MBB1486011.1"/>
    <property type="molecule type" value="Genomic_DNA"/>
</dbReference>
<dbReference type="InterPro" id="IPR051012">
    <property type="entry name" value="CellSynth/LPSAsmb/PSIAsmb"/>
</dbReference>
<comment type="caution">
    <text evidence="3">The sequence shown here is derived from an EMBL/GenBank/DDBJ whole genome shotgun (WGS) entry which is preliminary data.</text>
</comment>
<keyword evidence="1" id="KW-0677">Repeat</keyword>
<organism evidence="3 4">
    <name type="scientific">Oceanospirillum sediminis</name>
    <dbReference type="NCBI Taxonomy" id="2760088"/>
    <lineage>
        <taxon>Bacteria</taxon>
        <taxon>Pseudomonadati</taxon>
        <taxon>Pseudomonadota</taxon>
        <taxon>Gammaproteobacteria</taxon>
        <taxon>Oceanospirillales</taxon>
        <taxon>Oceanospirillaceae</taxon>
        <taxon>Oceanospirillum</taxon>
    </lineage>
</organism>
<dbReference type="InterPro" id="IPR011990">
    <property type="entry name" value="TPR-like_helical_dom_sf"/>
</dbReference>
<evidence type="ECO:0000256" key="1">
    <source>
        <dbReference type="ARBA" id="ARBA00022737"/>
    </source>
</evidence>
<proteinExistence type="predicted"/>
<evidence type="ECO:0000313" key="4">
    <source>
        <dbReference type="Proteomes" id="UP000565262"/>
    </source>
</evidence>
<dbReference type="SUPFAM" id="SSF48452">
    <property type="entry name" value="TPR-like"/>
    <property type="match status" value="1"/>
</dbReference>
<dbReference type="Proteomes" id="UP000565262">
    <property type="component" value="Unassembled WGS sequence"/>
</dbReference>
<dbReference type="InterPro" id="IPR019734">
    <property type="entry name" value="TPR_rpt"/>
</dbReference>
<name>A0A839IM90_9GAMM</name>
<dbReference type="Pfam" id="PF13432">
    <property type="entry name" value="TPR_16"/>
    <property type="match status" value="1"/>
</dbReference>
<accession>A0A839IM90</accession>
<dbReference type="AlphaFoldDB" id="A0A839IM90"/>
<gene>
    <name evidence="3" type="ORF">H4O21_05245</name>
</gene>
<keyword evidence="2" id="KW-0802">TPR repeat</keyword>
<reference evidence="3 4" key="1">
    <citation type="submission" date="2020-08" db="EMBL/GenBank/DDBJ databases">
        <title>Oceanospirillum sp. nov. isolated from marine sediment.</title>
        <authorList>
            <person name="Ji X."/>
        </authorList>
    </citation>
    <scope>NUCLEOTIDE SEQUENCE [LARGE SCALE GENOMIC DNA]</scope>
    <source>
        <strain evidence="3 4">D5</strain>
    </source>
</reference>
<dbReference type="RefSeq" id="WP_182807788.1">
    <property type="nucleotide sequence ID" value="NZ_JACJFM010000004.1"/>
</dbReference>
<keyword evidence="4" id="KW-1185">Reference proteome</keyword>
<dbReference type="Gene3D" id="1.25.40.10">
    <property type="entry name" value="Tetratricopeptide repeat domain"/>
    <property type="match status" value="1"/>
</dbReference>
<protein>
    <submittedName>
        <fullName evidence="3">Tetratricopeptide repeat protein</fullName>
    </submittedName>
</protein>
<dbReference type="PANTHER" id="PTHR45586:SF1">
    <property type="entry name" value="LIPOPOLYSACCHARIDE ASSEMBLY PROTEIN B"/>
    <property type="match status" value="1"/>
</dbReference>
<evidence type="ECO:0000313" key="3">
    <source>
        <dbReference type="EMBL" id="MBB1486011.1"/>
    </source>
</evidence>